<protein>
    <recommendedName>
        <fullName evidence="3">Secreted protein</fullName>
    </recommendedName>
</protein>
<name>S4PZU4_9NEOP</name>
<dbReference type="EMBL" id="GAIX01000933">
    <property type="protein sequence ID" value="JAA91627.1"/>
    <property type="molecule type" value="Transcribed_RNA"/>
</dbReference>
<keyword evidence="1" id="KW-0732">Signal</keyword>
<reference evidence="2" key="2">
    <citation type="submission" date="2013-05" db="EMBL/GenBank/DDBJ databases">
        <authorList>
            <person name="Carter J.-M."/>
            <person name="Baker S.C."/>
            <person name="Pink R."/>
            <person name="Carter D.R.F."/>
            <person name="Collins A."/>
            <person name="Tomlin J."/>
            <person name="Gibbs M."/>
            <person name="Breuker C.J."/>
        </authorList>
    </citation>
    <scope>NUCLEOTIDE SEQUENCE</scope>
    <source>
        <tissue evidence="2">Ovary</tissue>
    </source>
</reference>
<sequence>MMLWINFSSNILCIASDLAFRLGVVGSDPEHAPLYLQSHAHFRKRNVTCLTVKENIVRKHSSSPQFAQSPPTPT</sequence>
<feature type="chain" id="PRO_5004522627" description="Secreted protein" evidence="1">
    <location>
        <begin position="28"/>
        <end position="74"/>
    </location>
</feature>
<organism evidence="2">
    <name type="scientific">Pararge aegeria</name>
    <name type="common">speckled wood butterfly</name>
    <dbReference type="NCBI Taxonomy" id="116150"/>
    <lineage>
        <taxon>Eukaryota</taxon>
        <taxon>Metazoa</taxon>
        <taxon>Ecdysozoa</taxon>
        <taxon>Arthropoda</taxon>
        <taxon>Hexapoda</taxon>
        <taxon>Insecta</taxon>
        <taxon>Pterygota</taxon>
        <taxon>Neoptera</taxon>
        <taxon>Endopterygota</taxon>
        <taxon>Lepidoptera</taxon>
        <taxon>Glossata</taxon>
        <taxon>Ditrysia</taxon>
        <taxon>Papilionoidea</taxon>
        <taxon>Nymphalidae</taxon>
        <taxon>Satyrinae</taxon>
        <taxon>Satyrini</taxon>
        <taxon>Parargina</taxon>
        <taxon>Pararge</taxon>
    </lineage>
</organism>
<evidence type="ECO:0000313" key="2">
    <source>
        <dbReference type="EMBL" id="JAA91627.1"/>
    </source>
</evidence>
<feature type="signal peptide" evidence="1">
    <location>
        <begin position="1"/>
        <end position="27"/>
    </location>
</feature>
<proteinExistence type="predicted"/>
<reference evidence="2" key="1">
    <citation type="journal article" date="2013" name="BMC Genomics">
        <title>Unscrambling butterfly oogenesis.</title>
        <authorList>
            <person name="Carter J.M."/>
            <person name="Baker S.C."/>
            <person name="Pink R."/>
            <person name="Carter D.R."/>
            <person name="Collins A."/>
            <person name="Tomlin J."/>
            <person name="Gibbs M."/>
            <person name="Breuker C.J."/>
        </authorList>
    </citation>
    <scope>NUCLEOTIDE SEQUENCE</scope>
    <source>
        <tissue evidence="2">Ovary</tissue>
    </source>
</reference>
<accession>S4PZU4</accession>
<evidence type="ECO:0000256" key="1">
    <source>
        <dbReference type="SAM" id="SignalP"/>
    </source>
</evidence>
<dbReference type="AlphaFoldDB" id="S4PZU4"/>
<evidence type="ECO:0008006" key="3">
    <source>
        <dbReference type="Google" id="ProtNLM"/>
    </source>
</evidence>